<proteinExistence type="predicted"/>
<evidence type="ECO:0000256" key="1">
    <source>
        <dbReference type="SAM" id="Phobius"/>
    </source>
</evidence>
<dbReference type="RefSeq" id="XP_033384683.1">
    <property type="nucleotide sequence ID" value="XM_033525918.1"/>
</dbReference>
<dbReference type="Proteomes" id="UP000799778">
    <property type="component" value="Unassembled WGS sequence"/>
</dbReference>
<gene>
    <name evidence="2" type="ORF">BU24DRAFT_409454</name>
</gene>
<keyword evidence="1" id="KW-0812">Transmembrane</keyword>
<dbReference type="EMBL" id="ML978069">
    <property type="protein sequence ID" value="KAF2016344.1"/>
    <property type="molecule type" value="Genomic_DNA"/>
</dbReference>
<organism evidence="2 3">
    <name type="scientific">Aaosphaeria arxii CBS 175.79</name>
    <dbReference type="NCBI Taxonomy" id="1450172"/>
    <lineage>
        <taxon>Eukaryota</taxon>
        <taxon>Fungi</taxon>
        <taxon>Dikarya</taxon>
        <taxon>Ascomycota</taxon>
        <taxon>Pezizomycotina</taxon>
        <taxon>Dothideomycetes</taxon>
        <taxon>Pleosporomycetidae</taxon>
        <taxon>Pleosporales</taxon>
        <taxon>Pleosporales incertae sedis</taxon>
        <taxon>Aaosphaeria</taxon>
    </lineage>
</organism>
<dbReference type="AlphaFoldDB" id="A0A6A5XVR1"/>
<name>A0A6A5XVR1_9PLEO</name>
<dbReference type="GeneID" id="54283315"/>
<evidence type="ECO:0000313" key="2">
    <source>
        <dbReference type="EMBL" id="KAF2016344.1"/>
    </source>
</evidence>
<accession>A0A6A5XVR1</accession>
<feature type="transmembrane region" description="Helical" evidence="1">
    <location>
        <begin position="142"/>
        <end position="167"/>
    </location>
</feature>
<reference evidence="2" key="1">
    <citation type="journal article" date="2020" name="Stud. Mycol.">
        <title>101 Dothideomycetes genomes: a test case for predicting lifestyles and emergence of pathogens.</title>
        <authorList>
            <person name="Haridas S."/>
            <person name="Albert R."/>
            <person name="Binder M."/>
            <person name="Bloem J."/>
            <person name="Labutti K."/>
            <person name="Salamov A."/>
            <person name="Andreopoulos B."/>
            <person name="Baker S."/>
            <person name="Barry K."/>
            <person name="Bills G."/>
            <person name="Bluhm B."/>
            <person name="Cannon C."/>
            <person name="Castanera R."/>
            <person name="Culley D."/>
            <person name="Daum C."/>
            <person name="Ezra D."/>
            <person name="Gonzalez J."/>
            <person name="Henrissat B."/>
            <person name="Kuo A."/>
            <person name="Liang C."/>
            <person name="Lipzen A."/>
            <person name="Lutzoni F."/>
            <person name="Magnuson J."/>
            <person name="Mondo S."/>
            <person name="Nolan M."/>
            <person name="Ohm R."/>
            <person name="Pangilinan J."/>
            <person name="Park H.-J."/>
            <person name="Ramirez L."/>
            <person name="Alfaro M."/>
            <person name="Sun H."/>
            <person name="Tritt A."/>
            <person name="Yoshinaga Y."/>
            <person name="Zwiers L.-H."/>
            <person name="Turgeon B."/>
            <person name="Goodwin S."/>
            <person name="Spatafora J."/>
            <person name="Crous P."/>
            <person name="Grigoriev I."/>
        </authorList>
    </citation>
    <scope>NUCLEOTIDE SEQUENCE</scope>
    <source>
        <strain evidence="2">CBS 175.79</strain>
    </source>
</reference>
<keyword evidence="1" id="KW-0472">Membrane</keyword>
<protein>
    <submittedName>
        <fullName evidence="2">Uncharacterized protein</fullName>
    </submittedName>
</protein>
<keyword evidence="3" id="KW-1185">Reference proteome</keyword>
<evidence type="ECO:0000313" key="3">
    <source>
        <dbReference type="Proteomes" id="UP000799778"/>
    </source>
</evidence>
<keyword evidence="1" id="KW-1133">Transmembrane helix</keyword>
<sequence>MCVTALLIGDMTIVNIQYDVYPPTPSKNLKKQSSTSPLPSPEILLGRRKIACFDICRRKAKDRRIKKEKNLTTEPRRLIDFCGPLSYKSMAMTPSRYDNTSNALVGLCSQLTIVDSSVLPLLRTCEAPHDWPPSKGKKVGQVMPALAIVLVIIMAVVVLAIVATLLVERGERRRLAGGRRAVGRWRFGDWVKGDVTWSMGAFLAGRRGDHR</sequence>